<evidence type="ECO:0000313" key="2">
    <source>
        <dbReference type="Proteomes" id="UP001465976"/>
    </source>
</evidence>
<accession>A0ABR3FLV8</accession>
<sequence>MLPIELWESIIDDLHDDRPSLAACALVRKAWLPKSRQHLFNHHFLKLGANNTEAFCDLVHDLKSTLKYHITAVELNGYSFLQRGHQDVDSLFRLSQAVIHECSNLKSLRLYNTEKAFPLLTRSNLTSNLTGLHLSDSFGGWGDRVSVQAGKLLDFVGNFTALESLSMWYDTPGIFCGPDPIQPIDTEGGTKKTTLRFLRALDLDLIWNAFIPWFLVPGVLNSPGVEKLEITISYLPNSERHVPMLQEYLDLFAASLKDLILSLDWDHVPVLNLSQFKALRCVVFKVGSFGEPEEETHFQELCDIIMSTRKGGDAGPLAVIVTNEEVDPPYIKGVTWILDEWYRHNPYEWNMHS</sequence>
<gene>
    <name evidence="1" type="ORF">V5O48_005683</name>
</gene>
<comment type="caution">
    <text evidence="1">The sequence shown here is derived from an EMBL/GenBank/DDBJ whole genome shotgun (WGS) entry which is preliminary data.</text>
</comment>
<keyword evidence="2" id="KW-1185">Reference proteome</keyword>
<protein>
    <recommendedName>
        <fullName evidence="3">F-box domain-containing protein</fullName>
    </recommendedName>
</protein>
<dbReference type="EMBL" id="JBAHYK010000232">
    <property type="protein sequence ID" value="KAL0576307.1"/>
    <property type="molecule type" value="Genomic_DNA"/>
</dbReference>
<dbReference type="Proteomes" id="UP001465976">
    <property type="component" value="Unassembled WGS sequence"/>
</dbReference>
<organism evidence="1 2">
    <name type="scientific">Marasmius crinis-equi</name>
    <dbReference type="NCBI Taxonomy" id="585013"/>
    <lineage>
        <taxon>Eukaryota</taxon>
        <taxon>Fungi</taxon>
        <taxon>Dikarya</taxon>
        <taxon>Basidiomycota</taxon>
        <taxon>Agaricomycotina</taxon>
        <taxon>Agaricomycetes</taxon>
        <taxon>Agaricomycetidae</taxon>
        <taxon>Agaricales</taxon>
        <taxon>Marasmiineae</taxon>
        <taxon>Marasmiaceae</taxon>
        <taxon>Marasmius</taxon>
    </lineage>
</organism>
<name>A0ABR3FLV8_9AGAR</name>
<evidence type="ECO:0008006" key="3">
    <source>
        <dbReference type="Google" id="ProtNLM"/>
    </source>
</evidence>
<proteinExistence type="predicted"/>
<evidence type="ECO:0000313" key="1">
    <source>
        <dbReference type="EMBL" id="KAL0576307.1"/>
    </source>
</evidence>
<reference evidence="1 2" key="1">
    <citation type="submission" date="2024-02" db="EMBL/GenBank/DDBJ databases">
        <title>A draft genome for the cacao thread blight pathogen Marasmius crinis-equi.</title>
        <authorList>
            <person name="Cohen S.P."/>
            <person name="Baruah I.K."/>
            <person name="Amoako-Attah I."/>
            <person name="Bukari Y."/>
            <person name="Meinhardt L.W."/>
            <person name="Bailey B.A."/>
        </authorList>
    </citation>
    <scope>NUCLEOTIDE SEQUENCE [LARGE SCALE GENOMIC DNA]</scope>
    <source>
        <strain evidence="1 2">GH-76</strain>
    </source>
</reference>